<dbReference type="Gene3D" id="1.10.600.10">
    <property type="entry name" value="Farnesyl Diphosphate Synthase"/>
    <property type="match status" value="1"/>
</dbReference>
<dbReference type="InterPro" id="IPR008949">
    <property type="entry name" value="Isoprenoid_synthase_dom_sf"/>
</dbReference>
<dbReference type="SUPFAM" id="SSF48576">
    <property type="entry name" value="Terpenoid synthases"/>
    <property type="match status" value="1"/>
</dbReference>
<accession>A0A7D6V7B7</accession>
<dbReference type="KEGG" id="nhu:H0264_22665"/>
<sequence length="297" mass="33475">MAAVELLPHEQVFPSPHMDHLRKRVLQWAHRHGIDGGGHFEKTCCWSCAAYALPGAPIQVVELAAKLIGWMFLFDDLYGEGADPSAAIEMFDACEQVLRGGTPPDDNPYLLALSDFRAECARLASEAWLDRFATSMRLFFHGCLFEMPYRQTDLVPSPEAYLYLRTLSIGLFPPFDLIELAWGEIASPHIRLFREVRHTSAVLCAIVNDLYSVVKEDDSLNFVTVLRNETSLSVALKDIVALYTQLLEQQAEEIALLVAMTDLSPAERKVARSFERWVHGNYAWTALCRRYILPATA</sequence>
<reference evidence="2 3" key="1">
    <citation type="submission" date="2020-07" db="EMBL/GenBank/DDBJ databases">
        <authorList>
            <person name="Zhuang K."/>
            <person name="Ran Y."/>
        </authorList>
    </citation>
    <scope>NUCLEOTIDE SEQUENCE [LARGE SCALE GENOMIC DNA]</scope>
    <source>
        <strain evidence="2 3">WCH-YHL-001</strain>
    </source>
</reference>
<gene>
    <name evidence="2" type="ORF">H0264_22665</name>
</gene>
<keyword evidence="3" id="KW-1185">Reference proteome</keyword>
<dbReference type="GO" id="GO:0010333">
    <property type="term" value="F:terpene synthase activity"/>
    <property type="evidence" value="ECO:0007669"/>
    <property type="project" value="InterPro"/>
</dbReference>
<dbReference type="InterPro" id="IPR034686">
    <property type="entry name" value="Terpene_cyclase-like_2"/>
</dbReference>
<organism evidence="2 3">
    <name type="scientific">Nocardia huaxiensis</name>
    <dbReference type="NCBI Taxonomy" id="2755382"/>
    <lineage>
        <taxon>Bacteria</taxon>
        <taxon>Bacillati</taxon>
        <taxon>Actinomycetota</taxon>
        <taxon>Actinomycetes</taxon>
        <taxon>Mycobacteriales</taxon>
        <taxon>Nocardiaceae</taxon>
        <taxon>Nocardia</taxon>
    </lineage>
</organism>
<dbReference type="Pfam" id="PF19086">
    <property type="entry name" value="Terpene_syn_C_2"/>
    <property type="match status" value="1"/>
</dbReference>
<dbReference type="EMBL" id="CP059399">
    <property type="protein sequence ID" value="QLY28191.1"/>
    <property type="molecule type" value="Genomic_DNA"/>
</dbReference>
<proteinExistence type="predicted"/>
<evidence type="ECO:0000313" key="3">
    <source>
        <dbReference type="Proteomes" id="UP000515512"/>
    </source>
</evidence>
<name>A0A7D6V7B7_9NOCA</name>
<keyword evidence="1" id="KW-0456">Lyase</keyword>
<protein>
    <submittedName>
        <fullName evidence="2">Uncharacterized protein</fullName>
    </submittedName>
</protein>
<dbReference type="RefSeq" id="WP_181579399.1">
    <property type="nucleotide sequence ID" value="NZ_CP059399.1"/>
</dbReference>
<dbReference type="Proteomes" id="UP000515512">
    <property type="component" value="Chromosome"/>
</dbReference>
<dbReference type="AlphaFoldDB" id="A0A7D6V7B7"/>
<dbReference type="SFLD" id="SFLDS00005">
    <property type="entry name" value="Isoprenoid_Synthase_Type_I"/>
    <property type="match status" value="1"/>
</dbReference>
<evidence type="ECO:0000313" key="2">
    <source>
        <dbReference type="EMBL" id="QLY28191.1"/>
    </source>
</evidence>
<evidence type="ECO:0000256" key="1">
    <source>
        <dbReference type="ARBA" id="ARBA00023239"/>
    </source>
</evidence>
<dbReference type="SFLD" id="SFLDG01020">
    <property type="entry name" value="Terpene_Cyclase_Like_2"/>
    <property type="match status" value="1"/>
</dbReference>